<evidence type="ECO:0000313" key="4">
    <source>
        <dbReference type="Ensembl" id="ENSMZEP00005033518.1"/>
    </source>
</evidence>
<name>A0A3P9DGD5_9CICH</name>
<feature type="transmembrane region" description="Helical" evidence="2">
    <location>
        <begin position="257"/>
        <end position="281"/>
    </location>
</feature>
<accession>A0A3P9DGD5</accession>
<evidence type="ECO:0000256" key="2">
    <source>
        <dbReference type="SAM" id="Phobius"/>
    </source>
</evidence>
<keyword evidence="2" id="KW-0812">Transmembrane</keyword>
<dbReference type="PANTHER" id="PTHR46838:SF1">
    <property type="entry name" value="TUMOR NECROSIS FACTOR RECEPTOR SUPERFAMILY MEMBER 14"/>
    <property type="match status" value="1"/>
</dbReference>
<reference evidence="4" key="2">
    <citation type="submission" date="2025-09" db="UniProtKB">
        <authorList>
            <consortium name="Ensembl"/>
        </authorList>
    </citation>
    <scope>IDENTIFICATION</scope>
</reference>
<dbReference type="GO" id="GO:0009897">
    <property type="term" value="C:external side of plasma membrane"/>
    <property type="evidence" value="ECO:0007669"/>
    <property type="project" value="TreeGrafter"/>
</dbReference>
<dbReference type="PANTHER" id="PTHR46838">
    <property type="entry name" value="TUMOR NECROSIS FACTOR RECEPTOR SUPERFAMILY MEMBER 14"/>
    <property type="match status" value="1"/>
</dbReference>
<dbReference type="Gene3D" id="2.10.50.10">
    <property type="entry name" value="Tumor Necrosis Factor Receptor, subunit A, domain 2"/>
    <property type="match status" value="3"/>
</dbReference>
<dbReference type="Pfam" id="PF00020">
    <property type="entry name" value="TNFR_c6"/>
    <property type="match status" value="2"/>
</dbReference>
<dbReference type="GO" id="GO:0050830">
    <property type="term" value="P:defense response to Gram-positive bacterium"/>
    <property type="evidence" value="ECO:0007669"/>
    <property type="project" value="TreeGrafter"/>
</dbReference>
<dbReference type="SUPFAM" id="SSF57586">
    <property type="entry name" value="TNF receptor-like"/>
    <property type="match status" value="2"/>
</dbReference>
<dbReference type="AlphaFoldDB" id="A0A3P9DGD5"/>
<dbReference type="STRING" id="106582.ENSMZEP00005033518"/>
<evidence type="ECO:0000256" key="1">
    <source>
        <dbReference type="PROSITE-ProRule" id="PRU00206"/>
    </source>
</evidence>
<evidence type="ECO:0000259" key="3">
    <source>
        <dbReference type="PROSITE" id="PS50050"/>
    </source>
</evidence>
<organism evidence="4 5">
    <name type="scientific">Maylandia zebra</name>
    <name type="common">zebra mbuna</name>
    <dbReference type="NCBI Taxonomy" id="106582"/>
    <lineage>
        <taxon>Eukaryota</taxon>
        <taxon>Metazoa</taxon>
        <taxon>Chordata</taxon>
        <taxon>Craniata</taxon>
        <taxon>Vertebrata</taxon>
        <taxon>Euteleostomi</taxon>
        <taxon>Actinopterygii</taxon>
        <taxon>Neopterygii</taxon>
        <taxon>Teleostei</taxon>
        <taxon>Neoteleostei</taxon>
        <taxon>Acanthomorphata</taxon>
        <taxon>Ovalentaria</taxon>
        <taxon>Cichlomorphae</taxon>
        <taxon>Cichliformes</taxon>
        <taxon>Cichlidae</taxon>
        <taxon>African cichlids</taxon>
        <taxon>Pseudocrenilabrinae</taxon>
        <taxon>Haplochromini</taxon>
        <taxon>Maylandia</taxon>
        <taxon>Maylandia zebra complex</taxon>
    </lineage>
</organism>
<proteinExistence type="predicted"/>
<dbReference type="Ensembl" id="ENSMZET00005034665.1">
    <property type="protein sequence ID" value="ENSMZEP00005033518.1"/>
    <property type="gene ID" value="ENSMZEG00005025041.1"/>
</dbReference>
<dbReference type="CDD" id="cd13405">
    <property type="entry name" value="TNFRSF14_teleost"/>
    <property type="match status" value="1"/>
</dbReference>
<evidence type="ECO:0000313" key="5">
    <source>
        <dbReference type="Proteomes" id="UP000265160"/>
    </source>
</evidence>
<dbReference type="GO" id="GO:0050829">
    <property type="term" value="P:defense response to Gram-negative bacterium"/>
    <property type="evidence" value="ECO:0007669"/>
    <property type="project" value="TreeGrafter"/>
</dbReference>
<keyword evidence="2" id="KW-1133">Transmembrane helix</keyword>
<feature type="transmembrane region" description="Helical" evidence="2">
    <location>
        <begin position="200"/>
        <end position="224"/>
    </location>
</feature>
<keyword evidence="5" id="KW-1185">Reference proteome</keyword>
<feature type="domain" description="TNFR-Cys" evidence="3">
    <location>
        <begin position="66"/>
        <end position="108"/>
    </location>
</feature>
<protein>
    <submittedName>
        <fullName evidence="4">Tumor necrosis factor receptor superfamily member 5-like</fullName>
    </submittedName>
</protein>
<sequence length="298" mass="33498">ILTIFLLHSSALIFRLLCISFHIFLLFHLLLLSVSSQFEAFCRSFIITGNRVKTDCTETAHTSCVACEGGTHMDKPSGLKQCTHCTICDLSFGLKENRTCTSTLDTVCKPEDGFYCVDVAAGSCMAAHKHRQCQPGEYISQTGTAFRDTECSDCSNGTFSDGTLKFCRPHRPCESLNLKLIRPGNATTDAQCEEQDQDNVVPIIIGCLLTILVIGIVIVIVIYVKRKTLCPKRVRITENNENGILTDNIYNIIISEIIYIIYILIINILYIYYLLLIYILYNNNIIFYTNFFPPADVL</sequence>
<keyword evidence="1" id="KW-1015">Disulfide bond</keyword>
<dbReference type="GeneTree" id="ENSGT00950000183126"/>
<feature type="transmembrane region" description="Helical" evidence="2">
    <location>
        <begin position="12"/>
        <end position="34"/>
    </location>
</feature>
<comment type="caution">
    <text evidence="1">Lacks conserved residue(s) required for the propagation of feature annotation.</text>
</comment>
<dbReference type="SMART" id="SM00208">
    <property type="entry name" value="TNFR"/>
    <property type="match status" value="3"/>
</dbReference>
<feature type="repeat" description="TNFR-Cys" evidence="1">
    <location>
        <begin position="66"/>
        <end position="108"/>
    </location>
</feature>
<feature type="disulfide bond" evidence="1">
    <location>
        <begin position="67"/>
        <end position="82"/>
    </location>
</feature>
<keyword evidence="2" id="KW-0472">Membrane</keyword>
<dbReference type="Proteomes" id="UP000265160">
    <property type="component" value="Unplaced"/>
</dbReference>
<dbReference type="InterPro" id="IPR001368">
    <property type="entry name" value="TNFR/NGFR_Cys_rich_reg"/>
</dbReference>
<dbReference type="GO" id="GO:0046642">
    <property type="term" value="P:negative regulation of alpha-beta T cell proliferation"/>
    <property type="evidence" value="ECO:0007669"/>
    <property type="project" value="TreeGrafter"/>
</dbReference>
<dbReference type="GO" id="GO:2000406">
    <property type="term" value="P:positive regulation of T cell migration"/>
    <property type="evidence" value="ECO:0007669"/>
    <property type="project" value="TreeGrafter"/>
</dbReference>
<dbReference type="PROSITE" id="PS50050">
    <property type="entry name" value="TNFR_NGFR_2"/>
    <property type="match status" value="1"/>
</dbReference>
<dbReference type="PROSITE" id="PS00652">
    <property type="entry name" value="TNFR_NGFR_1"/>
    <property type="match status" value="1"/>
</dbReference>
<dbReference type="GO" id="GO:0002720">
    <property type="term" value="P:positive regulation of cytokine production involved in immune response"/>
    <property type="evidence" value="ECO:0007669"/>
    <property type="project" value="TreeGrafter"/>
</dbReference>
<reference evidence="4" key="1">
    <citation type="submission" date="2025-08" db="UniProtKB">
        <authorList>
            <consortium name="Ensembl"/>
        </authorList>
    </citation>
    <scope>IDENTIFICATION</scope>
</reference>